<dbReference type="Proteomes" id="UP000000763">
    <property type="component" value="Chromosome 8"/>
</dbReference>
<evidence type="ECO:0000313" key="1">
    <source>
        <dbReference type="EMBL" id="BAD17045.1"/>
    </source>
</evidence>
<sequence length="145" mass="16504">MTRIGSGIMHAWDVFWRFKIVVGYPQRDLIAADRQLMFGSYWFRVTTLLVQAQFAWQPMGVPGHGEHNLLATNARLVTDVRLLMDVSRMDFVPIPIVVSTLVENHPKRIQPKEFAPGVDLRVARVPGSVEGGDRERREMGDLTFT</sequence>
<reference evidence="2" key="1">
    <citation type="journal article" date="2005" name="Nature">
        <title>The map-based sequence of the rice genome.</title>
        <authorList>
            <consortium name="International rice genome sequencing project (IRGSP)"/>
            <person name="Matsumoto T."/>
            <person name="Wu J."/>
            <person name="Kanamori H."/>
            <person name="Katayose Y."/>
            <person name="Fujisawa M."/>
            <person name="Namiki N."/>
            <person name="Mizuno H."/>
            <person name="Yamamoto K."/>
            <person name="Antonio B.A."/>
            <person name="Baba T."/>
            <person name="Sakata K."/>
            <person name="Nagamura Y."/>
            <person name="Aoki H."/>
            <person name="Arikawa K."/>
            <person name="Arita K."/>
            <person name="Bito T."/>
            <person name="Chiden Y."/>
            <person name="Fujitsuka N."/>
            <person name="Fukunaka R."/>
            <person name="Hamada M."/>
            <person name="Harada C."/>
            <person name="Hayashi A."/>
            <person name="Hijishita S."/>
            <person name="Honda M."/>
            <person name="Hosokawa S."/>
            <person name="Ichikawa Y."/>
            <person name="Idonuma A."/>
            <person name="Iijima M."/>
            <person name="Ikeda M."/>
            <person name="Ikeno M."/>
            <person name="Ito K."/>
            <person name="Ito S."/>
            <person name="Ito T."/>
            <person name="Ito Y."/>
            <person name="Ito Y."/>
            <person name="Iwabuchi A."/>
            <person name="Kamiya K."/>
            <person name="Karasawa W."/>
            <person name="Kurita K."/>
            <person name="Katagiri S."/>
            <person name="Kikuta A."/>
            <person name="Kobayashi H."/>
            <person name="Kobayashi N."/>
            <person name="Machita K."/>
            <person name="Maehara T."/>
            <person name="Masukawa M."/>
            <person name="Mizubayashi T."/>
            <person name="Mukai Y."/>
            <person name="Nagasaki H."/>
            <person name="Nagata Y."/>
            <person name="Naito S."/>
            <person name="Nakashima M."/>
            <person name="Nakama Y."/>
            <person name="Nakamichi Y."/>
            <person name="Nakamura M."/>
            <person name="Meguro A."/>
            <person name="Negishi M."/>
            <person name="Ohta I."/>
            <person name="Ohta T."/>
            <person name="Okamoto M."/>
            <person name="Ono N."/>
            <person name="Saji S."/>
            <person name="Sakaguchi M."/>
            <person name="Sakai K."/>
            <person name="Shibata M."/>
            <person name="Shimokawa T."/>
            <person name="Song J."/>
            <person name="Takazaki Y."/>
            <person name="Terasawa K."/>
            <person name="Tsugane M."/>
            <person name="Tsuji K."/>
            <person name="Ueda S."/>
            <person name="Waki K."/>
            <person name="Yamagata H."/>
            <person name="Yamamoto M."/>
            <person name="Yamamoto S."/>
            <person name="Yamane H."/>
            <person name="Yoshiki S."/>
            <person name="Yoshihara R."/>
            <person name="Yukawa K."/>
            <person name="Zhong H."/>
            <person name="Yano M."/>
            <person name="Yuan Q."/>
            <person name="Ouyang S."/>
            <person name="Liu J."/>
            <person name="Jones K.M."/>
            <person name="Gansberger K."/>
            <person name="Moffat K."/>
            <person name="Hill J."/>
            <person name="Bera J."/>
            <person name="Fadrosh D."/>
            <person name="Jin S."/>
            <person name="Johri S."/>
            <person name="Kim M."/>
            <person name="Overton L."/>
            <person name="Reardon M."/>
            <person name="Tsitrin T."/>
            <person name="Vuong H."/>
            <person name="Weaver B."/>
            <person name="Ciecko A."/>
            <person name="Tallon L."/>
            <person name="Jackson J."/>
            <person name="Pai G."/>
            <person name="Aken S.V."/>
            <person name="Utterback T."/>
            <person name="Reidmuller S."/>
            <person name="Feldblyum T."/>
            <person name="Hsiao J."/>
            <person name="Zismann V."/>
            <person name="Iobst S."/>
            <person name="de Vazeille A.R."/>
            <person name="Buell C.R."/>
            <person name="Ying K."/>
            <person name="Li Y."/>
            <person name="Lu T."/>
            <person name="Huang Y."/>
            <person name="Zhao Q."/>
            <person name="Feng Q."/>
            <person name="Zhang L."/>
            <person name="Zhu J."/>
            <person name="Weng Q."/>
            <person name="Mu J."/>
            <person name="Lu Y."/>
            <person name="Fan D."/>
            <person name="Liu Y."/>
            <person name="Guan J."/>
            <person name="Zhang Y."/>
            <person name="Yu S."/>
            <person name="Liu X."/>
            <person name="Zhang Y."/>
            <person name="Hong G."/>
            <person name="Han B."/>
            <person name="Choisne N."/>
            <person name="Demange N."/>
            <person name="Orjeda G."/>
            <person name="Samain S."/>
            <person name="Cattolico L."/>
            <person name="Pelletier E."/>
            <person name="Couloux A."/>
            <person name="Segurens B."/>
            <person name="Wincker P."/>
            <person name="D'Hont A."/>
            <person name="Scarpelli C."/>
            <person name="Weissenbach J."/>
            <person name="Salanoubat M."/>
            <person name="Quetier F."/>
            <person name="Yu Y."/>
            <person name="Kim H.R."/>
            <person name="Rambo T."/>
            <person name="Currie J."/>
            <person name="Collura K."/>
            <person name="Luo M."/>
            <person name="Yang T."/>
            <person name="Ammiraju J.S.S."/>
            <person name="Engler F."/>
            <person name="Soderlund C."/>
            <person name="Wing R.A."/>
            <person name="Palmer L.E."/>
            <person name="de la Bastide M."/>
            <person name="Spiegel L."/>
            <person name="Nascimento L."/>
            <person name="Zutavern T."/>
            <person name="O'Shaughnessy A."/>
            <person name="Dike S."/>
            <person name="Dedhia N."/>
            <person name="Preston R."/>
            <person name="Balija V."/>
            <person name="McCombie W.R."/>
            <person name="Chow T."/>
            <person name="Chen H."/>
            <person name="Chung M."/>
            <person name="Chen C."/>
            <person name="Shaw J."/>
            <person name="Wu H."/>
            <person name="Hsiao K."/>
            <person name="Chao Y."/>
            <person name="Chu M."/>
            <person name="Cheng C."/>
            <person name="Hour A."/>
            <person name="Lee P."/>
            <person name="Lin S."/>
            <person name="Lin Y."/>
            <person name="Liou J."/>
            <person name="Liu S."/>
            <person name="Hsing Y."/>
            <person name="Raghuvanshi S."/>
            <person name="Mohanty A."/>
            <person name="Bharti A.K."/>
            <person name="Gaur A."/>
            <person name="Gupta V."/>
            <person name="Kumar D."/>
            <person name="Ravi V."/>
            <person name="Vij S."/>
            <person name="Kapur A."/>
            <person name="Khurana P."/>
            <person name="Khurana P."/>
            <person name="Khurana J.P."/>
            <person name="Tyagi A.K."/>
            <person name="Gaikwad K."/>
            <person name="Singh A."/>
            <person name="Dalal V."/>
            <person name="Srivastava S."/>
            <person name="Dixit A."/>
            <person name="Pal A.K."/>
            <person name="Ghazi I.A."/>
            <person name="Yadav M."/>
            <person name="Pandit A."/>
            <person name="Bhargava A."/>
            <person name="Sureshbabu K."/>
            <person name="Batra K."/>
            <person name="Sharma T.R."/>
            <person name="Mohapatra T."/>
            <person name="Singh N.K."/>
            <person name="Messing J."/>
            <person name="Nelson A.B."/>
            <person name="Fuks G."/>
            <person name="Kavchok S."/>
            <person name="Keizer G."/>
            <person name="Linton E."/>
            <person name="Llaca V."/>
            <person name="Song R."/>
            <person name="Tanyolac B."/>
            <person name="Young S."/>
            <person name="Ho-Il K."/>
            <person name="Hahn J.H."/>
            <person name="Sangsakoo G."/>
            <person name="Vanavichit A."/>
            <person name="de Mattos Luiz.A.T."/>
            <person name="Zimmer P.D."/>
            <person name="Malone G."/>
            <person name="Dellagostin O."/>
            <person name="de Oliveira A.C."/>
            <person name="Bevan M."/>
            <person name="Bancroft I."/>
            <person name="Minx P."/>
            <person name="Cordum H."/>
            <person name="Wilson R."/>
            <person name="Cheng Z."/>
            <person name="Jin W."/>
            <person name="Jiang J."/>
            <person name="Leong S.A."/>
            <person name="Iwama H."/>
            <person name="Gojobori T."/>
            <person name="Itoh T."/>
            <person name="Niimura Y."/>
            <person name="Fujii Y."/>
            <person name="Habara T."/>
            <person name="Sakai H."/>
            <person name="Sato Y."/>
            <person name="Wilson G."/>
            <person name="Kumar K."/>
            <person name="McCouch S."/>
            <person name="Juretic N."/>
            <person name="Hoen D."/>
            <person name="Wright S."/>
            <person name="Bruskiewich R."/>
            <person name="Bureau T."/>
            <person name="Miyao A."/>
            <person name="Hirochika H."/>
            <person name="Nishikawa T."/>
            <person name="Kadowaki K."/>
            <person name="Sugiura M."/>
            <person name="Burr B."/>
            <person name="Sasaki T."/>
        </authorList>
    </citation>
    <scope>NUCLEOTIDE SEQUENCE [LARGE SCALE GENOMIC DNA]</scope>
    <source>
        <strain evidence="2">cv. Nipponbare</strain>
    </source>
</reference>
<dbReference type="InterPro" id="IPR029063">
    <property type="entry name" value="SAM-dependent_MTases_sf"/>
</dbReference>
<organism evidence="1 2">
    <name type="scientific">Oryza sativa subsp. japonica</name>
    <name type="common">Rice</name>
    <dbReference type="NCBI Taxonomy" id="39947"/>
    <lineage>
        <taxon>Eukaryota</taxon>
        <taxon>Viridiplantae</taxon>
        <taxon>Streptophyta</taxon>
        <taxon>Embryophyta</taxon>
        <taxon>Tracheophyta</taxon>
        <taxon>Spermatophyta</taxon>
        <taxon>Magnoliopsida</taxon>
        <taxon>Liliopsida</taxon>
        <taxon>Poales</taxon>
        <taxon>Poaceae</taxon>
        <taxon>BOP clade</taxon>
        <taxon>Oryzoideae</taxon>
        <taxon>Oryzeae</taxon>
        <taxon>Oryzinae</taxon>
        <taxon>Oryza</taxon>
        <taxon>Oryza sativa</taxon>
    </lineage>
</organism>
<name>Q6Z9T8_ORYSJ</name>
<proteinExistence type="predicted"/>
<dbReference type="SUPFAM" id="SSF53335">
    <property type="entry name" value="S-adenosyl-L-methionine-dependent methyltransferases"/>
    <property type="match status" value="1"/>
</dbReference>
<gene>
    <name evidence="1" type="primary">P0455A11.26</name>
</gene>
<dbReference type="AlphaFoldDB" id="Q6Z9T8"/>
<evidence type="ECO:0000313" key="2">
    <source>
        <dbReference type="Proteomes" id="UP000000763"/>
    </source>
</evidence>
<dbReference type="Gene3D" id="3.40.50.150">
    <property type="entry name" value="Vaccinia Virus protein VP39"/>
    <property type="match status" value="1"/>
</dbReference>
<dbReference type="EMBL" id="AP004692">
    <property type="protein sequence ID" value="BAD17045.1"/>
    <property type="molecule type" value="Genomic_DNA"/>
</dbReference>
<reference evidence="2" key="2">
    <citation type="journal article" date="2008" name="Nucleic Acids Res.">
        <title>The rice annotation project database (RAP-DB): 2008 update.</title>
        <authorList>
            <consortium name="The rice annotation project (RAP)"/>
        </authorList>
    </citation>
    <scope>GENOME REANNOTATION</scope>
    <source>
        <strain evidence="2">cv. Nipponbare</strain>
    </source>
</reference>
<protein>
    <submittedName>
        <fullName evidence="1">Uncharacterized protein</fullName>
    </submittedName>
</protein>
<accession>Q6Z9T8</accession>